<dbReference type="InterPro" id="IPR054202">
    <property type="entry name" value="DUF6907"/>
</dbReference>
<dbReference type="RefSeq" id="WP_164323596.1">
    <property type="nucleotide sequence ID" value="NZ_JAAGLU010000060.1"/>
</dbReference>
<organism evidence="1">
    <name type="scientific">Streptomyces sp. SID12501</name>
    <dbReference type="NCBI Taxonomy" id="2706042"/>
    <lineage>
        <taxon>Bacteria</taxon>
        <taxon>Bacillati</taxon>
        <taxon>Actinomycetota</taxon>
        <taxon>Actinomycetes</taxon>
        <taxon>Kitasatosporales</taxon>
        <taxon>Streptomycetaceae</taxon>
        <taxon>Streptomyces</taxon>
    </lineage>
</organism>
<evidence type="ECO:0000313" key="1">
    <source>
        <dbReference type="EMBL" id="NEC92178.1"/>
    </source>
</evidence>
<dbReference type="EMBL" id="JAAGLU010000060">
    <property type="protein sequence ID" value="NEC92178.1"/>
    <property type="molecule type" value="Genomic_DNA"/>
</dbReference>
<comment type="caution">
    <text evidence="1">The sequence shown here is derived from an EMBL/GenBank/DDBJ whole genome shotgun (WGS) entry which is preliminary data.</text>
</comment>
<sequence>MSEPRTITLLTADHGPVTVTCPAWCGGHADHRPDTYRADLDHKSPEHRLTHNGELLWTAFLGESPFASRPEQRAIGVYVEQGSYARTLDAASLYDLAATFEAHADQLRDLADQLHALLAGEGQ</sequence>
<name>A0A6B3C678_9ACTN</name>
<reference evidence="1" key="1">
    <citation type="submission" date="2020-01" db="EMBL/GenBank/DDBJ databases">
        <title>Insect and environment-associated Actinomycetes.</title>
        <authorList>
            <person name="Currrie C."/>
            <person name="Chevrette M."/>
            <person name="Carlson C."/>
            <person name="Stubbendieck R."/>
            <person name="Wendt-Pienkowski E."/>
        </authorList>
    </citation>
    <scope>NUCLEOTIDE SEQUENCE</scope>
    <source>
        <strain evidence="1">SID12501</strain>
    </source>
</reference>
<protein>
    <submittedName>
        <fullName evidence="1">Uncharacterized protein</fullName>
    </submittedName>
</protein>
<proteinExistence type="predicted"/>
<dbReference type="Pfam" id="PF21848">
    <property type="entry name" value="DUF6907"/>
    <property type="match status" value="1"/>
</dbReference>
<accession>A0A6B3C678</accession>
<gene>
    <name evidence="1" type="ORF">G3I71_41875</name>
</gene>
<dbReference type="AlphaFoldDB" id="A0A6B3C678"/>